<dbReference type="Pfam" id="PF03793">
    <property type="entry name" value="PASTA"/>
    <property type="match status" value="2"/>
</dbReference>
<dbReference type="RefSeq" id="WP_163230057.1">
    <property type="nucleotide sequence ID" value="NZ_WHZW01000006.1"/>
</dbReference>
<evidence type="ECO:0000313" key="4">
    <source>
        <dbReference type="Proteomes" id="UP000469194"/>
    </source>
</evidence>
<dbReference type="Gene3D" id="3.30.10.20">
    <property type="match status" value="2"/>
</dbReference>
<dbReference type="CDD" id="cd06577">
    <property type="entry name" value="PASTA_pknB"/>
    <property type="match status" value="2"/>
</dbReference>
<feature type="domain" description="PASTA" evidence="2">
    <location>
        <begin position="213"/>
        <end position="279"/>
    </location>
</feature>
<organism evidence="3 4">
    <name type="scientific">Bifidobacterium aerophilum</name>
    <dbReference type="NCBI Taxonomy" id="1798155"/>
    <lineage>
        <taxon>Bacteria</taxon>
        <taxon>Bacillati</taxon>
        <taxon>Actinomycetota</taxon>
        <taxon>Actinomycetes</taxon>
        <taxon>Bifidobacteriales</taxon>
        <taxon>Bifidobacteriaceae</taxon>
        <taxon>Bifidobacterium</taxon>
    </lineage>
</organism>
<reference evidence="3 4" key="1">
    <citation type="submission" date="2019-10" db="EMBL/GenBank/DDBJ databases">
        <title>Bifidobacterium from non-human primates.</title>
        <authorList>
            <person name="Modesto M."/>
        </authorList>
    </citation>
    <scope>NUCLEOTIDE SEQUENCE [LARGE SCALE GENOMIC DNA]</scope>
    <source>
        <strain evidence="3 4">TRE17</strain>
    </source>
</reference>
<dbReference type="SMART" id="SM00740">
    <property type="entry name" value="PASTA"/>
    <property type="match status" value="2"/>
</dbReference>
<evidence type="ECO:0000256" key="1">
    <source>
        <dbReference type="SAM" id="Phobius"/>
    </source>
</evidence>
<evidence type="ECO:0000313" key="3">
    <source>
        <dbReference type="EMBL" id="NEG89102.1"/>
    </source>
</evidence>
<keyword evidence="1" id="KW-0472">Membrane</keyword>
<accession>A0A6N9Z3F2</accession>
<evidence type="ECO:0000259" key="2">
    <source>
        <dbReference type="PROSITE" id="PS51178"/>
    </source>
</evidence>
<feature type="transmembrane region" description="Helical" evidence="1">
    <location>
        <begin position="25"/>
        <end position="48"/>
    </location>
</feature>
<sequence length="560" mass="59405">MDADREVRESRESRELARENRRNKIIAAVLSIVMIIVTAASLTLYAFLKPIRSTPPADDTTPISSYTLPKPTPYADDPVMAADVIASIDRLHRSISYSTRYRFSGAAEGALLGYGGTTNAGYRITEDSLPDDLTLIVSRGPGVPDDIVGSDVGDVPAYLKGMDLTVSYVGMPVSDTDKHPAGTVVATNPAPGTALSEGDPIVVGVATAVGNDNGKGVLGADIIGQRSDEARQTLESQGHAVNLQPRFSSSDALGTVVATDPVPGSVLADGQSVTLYYGVDMTGAKDVFSEPRDDLNGLRAVRTGASSGVTTAAIAGTYCRDVTRESGTSPGTPVTDTAGQCLTLTDRTSTDGSNGHYLVLNGDDPAQPDDRLDLTNFAHDIGGALLEADPDNPTGQFPMRNHLLAQGLDKNWGVAELYAGNGLPNCGDAVFTGAPGQTCDGDLTFEMKDFLVYFAAGANVDEVEKTGYFDRSALSEALDQSPVDDSRPFVLVRDRTLYDVTSKPAGEWITTVNPFVPTNSADNDYRNAMVGMKPAPSGETVYYLVDEPYDWSVFPAYDRQ</sequence>
<dbReference type="EMBL" id="WHZW01000006">
    <property type="protein sequence ID" value="NEG89102.1"/>
    <property type="molecule type" value="Genomic_DNA"/>
</dbReference>
<dbReference type="PROSITE" id="PS51178">
    <property type="entry name" value="PASTA"/>
    <property type="match status" value="2"/>
</dbReference>
<protein>
    <submittedName>
        <fullName evidence="3">PASTA domain-containing protein</fullName>
    </submittedName>
</protein>
<dbReference type="AlphaFoldDB" id="A0A6N9Z3F2"/>
<comment type="caution">
    <text evidence="3">The sequence shown here is derived from an EMBL/GenBank/DDBJ whole genome shotgun (WGS) entry which is preliminary data.</text>
</comment>
<name>A0A6N9Z3F2_9BIFI</name>
<keyword evidence="1" id="KW-1133">Transmembrane helix</keyword>
<proteinExistence type="predicted"/>
<gene>
    <name evidence="3" type="ORF">GFD25_03575</name>
</gene>
<keyword evidence="4" id="KW-1185">Reference proteome</keyword>
<dbReference type="InterPro" id="IPR005543">
    <property type="entry name" value="PASTA_dom"/>
</dbReference>
<dbReference type="Proteomes" id="UP000469194">
    <property type="component" value="Unassembled WGS sequence"/>
</dbReference>
<feature type="domain" description="PASTA" evidence="2">
    <location>
        <begin position="142"/>
        <end position="207"/>
    </location>
</feature>
<keyword evidence="1" id="KW-0812">Transmembrane</keyword>